<dbReference type="PANTHER" id="PTHR46920">
    <property type="match status" value="1"/>
</dbReference>
<dbReference type="OrthoDB" id="5282002at2759"/>
<reference evidence="6" key="2">
    <citation type="submission" date="2025-08" db="UniProtKB">
        <authorList>
            <consortium name="Ensembl"/>
        </authorList>
    </citation>
    <scope>IDENTIFICATION</scope>
</reference>
<reference evidence="6" key="1">
    <citation type="submission" date="2020-06" db="EMBL/GenBank/DDBJ databases">
        <authorList>
            <consortium name="Wellcome Sanger Institute Data Sharing"/>
        </authorList>
    </citation>
    <scope>NUCLEOTIDE SEQUENCE [LARGE SCALE GENOMIC DNA]</scope>
</reference>
<sequence>MASQSYTPGNTSVFSDRSGFYSLDSNVPGLSKVILDKLNMKDYKDYRAALDGTTKTTSFRNYKEMFEKMEETFKFCTGCTKLPHQLPQGQTVKRCVKCLNTYYCSKDCQKKDWPQHKKACKTLRLVAIDRLVEWLMFTGDLPLPSEKWSKSAAEVKSWNDWRSMQDHLESRLDSVLSGASMTTLWTSTSRPRPDDADLLQSLWRIQSEFLSRVLTVGMAMQQFGLDPHAKPLTVHLAGASHNETMGARLSDFDELNHMFEGHQGIEVVMVGPEVVHGPIMRPPLRAFGPRQQVYISAYKGLYHHFWEEVVEKEEAARPDLVIGFHPGFHANQGLLEGWLPTLLLLRDYNIPSFFTLYSEAELNSSLQMLLDLEMHIRGNGANAFTSQKPEQVQSCPNKPHVYCNSHYVCFQGLMPQEDPERPRPDI</sequence>
<dbReference type="Gene3D" id="6.10.140.2220">
    <property type="match status" value="1"/>
</dbReference>
<reference evidence="6" key="3">
    <citation type="submission" date="2025-09" db="UniProtKB">
        <authorList>
            <consortium name="Ensembl"/>
        </authorList>
    </citation>
    <scope>IDENTIFICATION</scope>
</reference>
<evidence type="ECO:0000256" key="1">
    <source>
        <dbReference type="ARBA" id="ARBA00022723"/>
    </source>
</evidence>
<dbReference type="Ensembl" id="ENSGWIT00000023418.1">
    <property type="protein sequence ID" value="ENSGWIP00000021345.1"/>
    <property type="gene ID" value="ENSGWIG00000011533.1"/>
</dbReference>
<keyword evidence="7" id="KW-1185">Reference proteome</keyword>
<dbReference type="Pfam" id="PF01753">
    <property type="entry name" value="zf-MYND"/>
    <property type="match status" value="1"/>
</dbReference>
<evidence type="ECO:0000259" key="5">
    <source>
        <dbReference type="PROSITE" id="PS50865"/>
    </source>
</evidence>
<dbReference type="PROSITE" id="PS50865">
    <property type="entry name" value="ZF_MYND_2"/>
    <property type="match status" value="1"/>
</dbReference>
<evidence type="ECO:0000256" key="2">
    <source>
        <dbReference type="ARBA" id="ARBA00022771"/>
    </source>
</evidence>
<feature type="domain" description="MYND-type" evidence="5">
    <location>
        <begin position="76"/>
        <end position="120"/>
    </location>
</feature>
<keyword evidence="1" id="KW-0479">Metal-binding</keyword>
<gene>
    <name evidence="6" type="primary">LOC114482028</name>
</gene>
<organism evidence="6 7">
    <name type="scientific">Gouania willdenowi</name>
    <name type="common">Blunt-snouted clingfish</name>
    <name type="synonym">Lepadogaster willdenowi</name>
    <dbReference type="NCBI Taxonomy" id="441366"/>
    <lineage>
        <taxon>Eukaryota</taxon>
        <taxon>Metazoa</taxon>
        <taxon>Chordata</taxon>
        <taxon>Craniata</taxon>
        <taxon>Vertebrata</taxon>
        <taxon>Euteleostomi</taxon>
        <taxon>Actinopterygii</taxon>
        <taxon>Neopterygii</taxon>
        <taxon>Teleostei</taxon>
        <taxon>Neoteleostei</taxon>
        <taxon>Acanthomorphata</taxon>
        <taxon>Ovalentaria</taxon>
        <taxon>Blenniimorphae</taxon>
        <taxon>Blenniiformes</taxon>
        <taxon>Gobiesocoidei</taxon>
        <taxon>Gobiesocidae</taxon>
        <taxon>Gobiesocinae</taxon>
        <taxon>Gouania</taxon>
    </lineage>
</organism>
<dbReference type="Proteomes" id="UP000694680">
    <property type="component" value="Chromosome 19"/>
</dbReference>
<dbReference type="InterPro" id="IPR052839">
    <property type="entry name" value="Mito_gene_expr_regulator"/>
</dbReference>
<dbReference type="Pfam" id="PF20179">
    <property type="entry name" value="MSS51_C"/>
    <property type="match status" value="1"/>
</dbReference>
<evidence type="ECO:0000256" key="4">
    <source>
        <dbReference type="PROSITE-ProRule" id="PRU00134"/>
    </source>
</evidence>
<keyword evidence="3" id="KW-0862">Zinc</keyword>
<dbReference type="AlphaFoldDB" id="A0A8C5G7X7"/>
<evidence type="ECO:0000313" key="7">
    <source>
        <dbReference type="Proteomes" id="UP000694680"/>
    </source>
</evidence>
<dbReference type="InterPro" id="IPR046824">
    <property type="entry name" value="Mss51-like_C"/>
</dbReference>
<name>A0A8C5G7X7_GOUWI</name>
<evidence type="ECO:0000256" key="3">
    <source>
        <dbReference type="ARBA" id="ARBA00022833"/>
    </source>
</evidence>
<dbReference type="PROSITE" id="PS01360">
    <property type="entry name" value="ZF_MYND_1"/>
    <property type="match status" value="1"/>
</dbReference>
<evidence type="ECO:0000313" key="6">
    <source>
        <dbReference type="Ensembl" id="ENSGWIP00000021345.1"/>
    </source>
</evidence>
<protein>
    <recommendedName>
        <fullName evidence="5">MYND-type domain-containing protein</fullName>
    </recommendedName>
</protein>
<dbReference type="PANTHER" id="PTHR46920:SF3">
    <property type="entry name" value="MYND-TYPE DOMAIN-CONTAINING PROTEIN"/>
    <property type="match status" value="1"/>
</dbReference>
<keyword evidence="2 4" id="KW-0863">Zinc-finger</keyword>
<dbReference type="InterPro" id="IPR002893">
    <property type="entry name" value="Znf_MYND"/>
</dbReference>
<proteinExistence type="predicted"/>
<dbReference type="SUPFAM" id="SSF144232">
    <property type="entry name" value="HIT/MYND zinc finger-like"/>
    <property type="match status" value="1"/>
</dbReference>
<accession>A0A8C5G7X7</accession>
<dbReference type="GO" id="GO:0008270">
    <property type="term" value="F:zinc ion binding"/>
    <property type="evidence" value="ECO:0007669"/>
    <property type="project" value="UniProtKB-KW"/>
</dbReference>
<dbReference type="CTD" id="118490"/>